<dbReference type="InterPro" id="IPR029000">
    <property type="entry name" value="Cyclophilin-like_dom_sf"/>
</dbReference>
<dbReference type="Gene3D" id="2.40.100.20">
    <property type="match status" value="1"/>
</dbReference>
<feature type="chain" id="PRO_5046369377" description="Cyclophilin-like domain-containing protein" evidence="1">
    <location>
        <begin position="23"/>
        <end position="143"/>
    </location>
</feature>
<evidence type="ECO:0000259" key="2">
    <source>
        <dbReference type="Pfam" id="PF18050"/>
    </source>
</evidence>
<dbReference type="RefSeq" id="WP_282217014.1">
    <property type="nucleotide sequence ID" value="NZ_BAAAUN010000001.1"/>
</dbReference>
<dbReference type="EMBL" id="CP078075">
    <property type="protein sequence ID" value="WDM43166.1"/>
    <property type="molecule type" value="Genomic_DNA"/>
</dbReference>
<dbReference type="Proteomes" id="UP001215097">
    <property type="component" value="Chromosome"/>
</dbReference>
<dbReference type="InterPro" id="IPR041183">
    <property type="entry name" value="Cyclophilin-like"/>
</dbReference>
<evidence type="ECO:0000313" key="4">
    <source>
        <dbReference type="Proteomes" id="UP001215097"/>
    </source>
</evidence>
<gene>
    <name evidence="3" type="ORF">KV395_07810</name>
</gene>
<dbReference type="PROSITE" id="PS51257">
    <property type="entry name" value="PROKAR_LIPOPROTEIN"/>
    <property type="match status" value="1"/>
</dbReference>
<keyword evidence="1" id="KW-0732">Signal</keyword>
<dbReference type="SUPFAM" id="SSF50891">
    <property type="entry name" value="Cyclophilin-like"/>
    <property type="match status" value="1"/>
</dbReference>
<organism evidence="3 4">
    <name type="scientific">Microbacterium luteolum</name>
    <name type="common">Aureobacterium luteolum</name>
    <dbReference type="NCBI Taxonomy" id="69367"/>
    <lineage>
        <taxon>Bacteria</taxon>
        <taxon>Bacillati</taxon>
        <taxon>Actinomycetota</taxon>
        <taxon>Actinomycetes</taxon>
        <taxon>Micrococcales</taxon>
        <taxon>Microbacteriaceae</taxon>
        <taxon>Microbacterium</taxon>
    </lineage>
</organism>
<dbReference type="Pfam" id="PF18050">
    <property type="entry name" value="Cyclophil_like2"/>
    <property type="match status" value="1"/>
</dbReference>
<name>A0ABY7XM05_MICLT</name>
<protein>
    <recommendedName>
        <fullName evidence="2">Cyclophilin-like domain-containing protein</fullName>
    </recommendedName>
</protein>
<reference evidence="3 4" key="1">
    <citation type="submission" date="2021-06" db="EMBL/GenBank/DDBJ databases">
        <title>Genome-based taxonomic framework of Microbacterium strains isolated from marine environment, the description of four new species and reclassification of four preexisting species.</title>
        <authorList>
            <person name="Lee S.D."/>
            <person name="Kim S.-M."/>
            <person name="Byeon Y.-S."/>
            <person name="Yang H.L."/>
            <person name="Kim I.S."/>
        </authorList>
    </citation>
    <scope>NUCLEOTIDE SEQUENCE [LARGE SCALE GENOMIC DNA]</scope>
    <source>
        <strain evidence="3 4">KACC 14465</strain>
    </source>
</reference>
<keyword evidence="4" id="KW-1185">Reference proteome</keyword>
<proteinExistence type="predicted"/>
<evidence type="ECO:0000313" key="3">
    <source>
        <dbReference type="EMBL" id="WDM43166.1"/>
    </source>
</evidence>
<evidence type="ECO:0000256" key="1">
    <source>
        <dbReference type="SAM" id="SignalP"/>
    </source>
</evidence>
<feature type="signal peptide" evidence="1">
    <location>
        <begin position="1"/>
        <end position="22"/>
    </location>
</feature>
<feature type="domain" description="Cyclophilin-like" evidence="2">
    <location>
        <begin position="35"/>
        <end position="132"/>
    </location>
</feature>
<sequence>MNRRLGALTATLLILLSAVACGHPPAASNDVAVGLEATSSALSQAFAAELPATFSFTDRMGTALVATTETQMTIDPNGAPATEFRAGDVGYRVSGRALVVFLSDSPSAHTDDVYLLGHVVSGLGDIAECVRDCRIAFTVPSAG</sequence>
<accession>A0ABY7XM05</accession>